<dbReference type="PANTHER" id="PTHR23308">
    <property type="entry name" value="NUCLEAR INHIBITOR OF PROTEIN PHOSPHATASE-1"/>
    <property type="match status" value="1"/>
</dbReference>
<evidence type="ECO:0000313" key="5">
    <source>
        <dbReference type="Proteomes" id="UP000638648"/>
    </source>
</evidence>
<evidence type="ECO:0000313" key="4">
    <source>
        <dbReference type="EMBL" id="MBE1605063.1"/>
    </source>
</evidence>
<dbReference type="EMBL" id="JADBEM010000001">
    <property type="protein sequence ID" value="MBE1605063.1"/>
    <property type="molecule type" value="Genomic_DNA"/>
</dbReference>
<evidence type="ECO:0000259" key="3">
    <source>
        <dbReference type="PROSITE" id="PS50006"/>
    </source>
</evidence>
<keyword evidence="5" id="KW-1185">Reference proteome</keyword>
<dbReference type="Proteomes" id="UP000638648">
    <property type="component" value="Unassembled WGS sequence"/>
</dbReference>
<comment type="caution">
    <text evidence="4">The sequence shown here is derived from an EMBL/GenBank/DDBJ whole genome shotgun (WGS) entry which is preliminary data.</text>
</comment>
<sequence length="157" mass="16681">MSELTLTIIKLGFLAVLWLFVLSAVSVIRSDLFGARVSGSTKAERAPKPVKQPRPPKRKRGEPTTAVVTQGASAGLQVPLGDAPLVIGRGAECELAIDDEYVSTRHAVLRPQSGAWYVEDLGSTNGTFVGESRIQGPTAIGSGVPVRIGKTIIELYK</sequence>
<dbReference type="InterPro" id="IPR050923">
    <property type="entry name" value="Cell_Proc_Reg/RNA_Proc"/>
</dbReference>
<dbReference type="AlphaFoldDB" id="A0A927MTP4"/>
<evidence type="ECO:0000256" key="1">
    <source>
        <dbReference type="ARBA" id="ARBA00022553"/>
    </source>
</evidence>
<dbReference type="InterPro" id="IPR008984">
    <property type="entry name" value="SMAD_FHA_dom_sf"/>
</dbReference>
<organism evidence="4 5">
    <name type="scientific">Actinopolymorpha pittospori</name>
    <dbReference type="NCBI Taxonomy" id="648752"/>
    <lineage>
        <taxon>Bacteria</taxon>
        <taxon>Bacillati</taxon>
        <taxon>Actinomycetota</taxon>
        <taxon>Actinomycetes</taxon>
        <taxon>Propionibacteriales</taxon>
        <taxon>Actinopolymorphaceae</taxon>
        <taxon>Actinopolymorpha</taxon>
    </lineage>
</organism>
<feature type="domain" description="FHA" evidence="3">
    <location>
        <begin position="85"/>
        <end position="134"/>
    </location>
</feature>
<dbReference type="Gene3D" id="2.60.200.20">
    <property type="match status" value="1"/>
</dbReference>
<keyword evidence="1" id="KW-0597">Phosphoprotein</keyword>
<feature type="region of interest" description="Disordered" evidence="2">
    <location>
        <begin position="43"/>
        <end position="65"/>
    </location>
</feature>
<reference evidence="4" key="1">
    <citation type="submission" date="2020-10" db="EMBL/GenBank/DDBJ databases">
        <title>Sequencing the genomes of 1000 actinobacteria strains.</title>
        <authorList>
            <person name="Klenk H.-P."/>
        </authorList>
    </citation>
    <scope>NUCLEOTIDE SEQUENCE</scope>
    <source>
        <strain evidence="4">DSM 45354</strain>
    </source>
</reference>
<dbReference type="InterPro" id="IPR000253">
    <property type="entry name" value="FHA_dom"/>
</dbReference>
<protein>
    <submittedName>
        <fullName evidence="4">PSer/pThr/pTyr-binding forkhead associated (FHA) protein</fullName>
    </submittedName>
</protein>
<dbReference type="PROSITE" id="PS50006">
    <property type="entry name" value="FHA_DOMAIN"/>
    <property type="match status" value="1"/>
</dbReference>
<name>A0A927MTP4_9ACTN</name>
<dbReference type="RefSeq" id="WP_192749462.1">
    <property type="nucleotide sequence ID" value="NZ_BAABJL010000030.1"/>
</dbReference>
<dbReference type="Pfam" id="PF00498">
    <property type="entry name" value="FHA"/>
    <property type="match status" value="1"/>
</dbReference>
<gene>
    <name evidence="4" type="ORF">HEB94_001911</name>
</gene>
<evidence type="ECO:0000256" key="2">
    <source>
        <dbReference type="SAM" id="MobiDB-lite"/>
    </source>
</evidence>
<dbReference type="SMART" id="SM00240">
    <property type="entry name" value="FHA"/>
    <property type="match status" value="1"/>
</dbReference>
<accession>A0A927MTP4</accession>
<proteinExistence type="predicted"/>
<dbReference type="SUPFAM" id="SSF49879">
    <property type="entry name" value="SMAD/FHA domain"/>
    <property type="match status" value="1"/>
</dbReference>